<evidence type="ECO:0000313" key="4">
    <source>
        <dbReference type="Proteomes" id="UP000032604"/>
    </source>
</evidence>
<organism evidence="2 4">
    <name type="scientific">Clavibacter michiganensis subsp. insidiosus</name>
    <dbReference type="NCBI Taxonomy" id="33014"/>
    <lineage>
        <taxon>Bacteria</taxon>
        <taxon>Bacillati</taxon>
        <taxon>Actinomycetota</taxon>
        <taxon>Actinomycetes</taxon>
        <taxon>Micrococcales</taxon>
        <taxon>Microbacteriaceae</taxon>
        <taxon>Clavibacter</taxon>
    </lineage>
</organism>
<proteinExistence type="predicted"/>
<dbReference type="EMBL" id="CP011045">
    <property type="protein sequence ID" value="AJW80678.1"/>
    <property type="molecule type" value="Genomic_DNA"/>
</dbReference>
<name>A0A0D5CM46_9MICO</name>
<evidence type="ECO:0000256" key="1">
    <source>
        <dbReference type="SAM" id="Phobius"/>
    </source>
</evidence>
<evidence type="ECO:0000313" key="2">
    <source>
        <dbReference type="EMBL" id="AJW80678.1"/>
    </source>
</evidence>
<keyword evidence="1" id="KW-0472">Membrane</keyword>
<gene>
    <name evidence="3" type="ORF">DZF93_00740</name>
    <name evidence="2" type="ORF">VO01_15655</name>
</gene>
<dbReference type="AlphaFoldDB" id="A0A0D5CM46"/>
<dbReference type="HOGENOM" id="CLU_2179179_0_0_11"/>
<sequence>MSDGRLHTNAPPRRWRRRGLLLIRNTAAGFVLGVGLWVLALLFASAVSLVVPDMGPGAAAGAWETAWAPSGYLFTGTLLAGLLALVTIVVWWQMDQLQRISSMRTGRTW</sequence>
<feature type="transmembrane region" description="Helical" evidence="1">
    <location>
        <begin position="21"/>
        <end position="51"/>
    </location>
</feature>
<keyword evidence="1" id="KW-1133">Transmembrane helix</keyword>
<dbReference type="PATRIC" id="fig|33014.5.peg.3231"/>
<reference evidence="3 5" key="2">
    <citation type="submission" date="2018-08" db="EMBL/GenBank/DDBJ databases">
        <title>Genome Sequence of Clavibacter michiganensis Subspecies type strains, and the Atypical Peach-Colored Strains Isolated from Tomato.</title>
        <authorList>
            <person name="Osdaghi E."/>
            <person name="Portier P."/>
            <person name="Briand M."/>
            <person name="Jacques M.-A."/>
        </authorList>
    </citation>
    <scope>NUCLEOTIDE SEQUENCE [LARGE SCALE GENOMIC DNA]</scope>
    <source>
        <strain evidence="3 5">CFBP 6488</strain>
    </source>
</reference>
<dbReference type="EMBL" id="QWEA01000007">
    <property type="protein sequence ID" value="RIJ44972.1"/>
    <property type="molecule type" value="Genomic_DNA"/>
</dbReference>
<reference evidence="2 4" key="1">
    <citation type="journal article" date="2015" name="Genome Announc.">
        <title>Complete Genome Sequence of Clavibacter michiganensis subsp. insidiosus R1-1 Using PacBio Single-Molecule Real-Time Technology.</title>
        <authorList>
            <person name="Lu Y."/>
            <person name="Samac D.A."/>
            <person name="Glazebrook J."/>
            <person name="Ishimaru C.A."/>
        </authorList>
    </citation>
    <scope>NUCLEOTIDE SEQUENCE [LARGE SCALE GENOMIC DNA]</scope>
    <source>
        <strain evidence="2 4">R1-1</strain>
        <plasmid evidence="2 4">pCI2</plasmid>
    </source>
</reference>
<dbReference type="RefSeq" id="WP_045530883.1">
    <property type="nucleotide sequence ID" value="NZ_CP011045.1"/>
</dbReference>
<protein>
    <submittedName>
        <fullName evidence="2">Uncharacterized protein</fullName>
    </submittedName>
</protein>
<keyword evidence="1" id="KW-0812">Transmembrane</keyword>
<dbReference type="Proteomes" id="UP000266634">
    <property type="component" value="Unassembled WGS sequence"/>
</dbReference>
<evidence type="ECO:0000313" key="3">
    <source>
        <dbReference type="EMBL" id="RIJ44972.1"/>
    </source>
</evidence>
<evidence type="ECO:0000313" key="5">
    <source>
        <dbReference type="Proteomes" id="UP000266634"/>
    </source>
</evidence>
<geneLocation type="plasmid" evidence="2 4">
    <name>pCI2</name>
</geneLocation>
<keyword evidence="2" id="KW-0614">Plasmid</keyword>
<accession>A0A0D5CM46</accession>
<dbReference type="Proteomes" id="UP000032604">
    <property type="component" value="Plasmid pCI2"/>
</dbReference>
<feature type="transmembrane region" description="Helical" evidence="1">
    <location>
        <begin position="71"/>
        <end position="94"/>
    </location>
</feature>
<dbReference type="KEGG" id="cmh:VO01_15655"/>